<dbReference type="Pfam" id="PF03321">
    <property type="entry name" value="GH3"/>
    <property type="match status" value="1"/>
</dbReference>
<dbReference type="Pfam" id="PF23571">
    <property type="entry name" value="GH3_M"/>
    <property type="match status" value="1"/>
</dbReference>
<dbReference type="AlphaFoldDB" id="A0A1B7NAZ6"/>
<sequence length="582" mass="64336">MSAPTDLLDSLSAELAQQLRNHVDQFLLEIIRPNSASHFACSARELAPFRKAVAGDPSNDPEFLRSFREFVPLTNYEAYRPFVSKFFATACKEVDVENMLAPGMPFFLSTSSATSGKAPKILPKYRPPPQYLRQPIHALSSSAGSALATASVNYREIVNIECKNGGAPMKLVVCSVGSGLRRMQMGWDVEDDYKRLDLWLPGQTGPHAIALVNNYRSFLLLHALFALADPGMTSMCFLFAPLFISMMQYIEDEWLVIVDCIKKGIIPDLEDIEHARPALEKHFVPNPLRAAELQAIGPPSAKANWAVHVWPALKTFVSITGGTAAAVVPKVMHVLGSSVVIRSPGYSSSECGIGLPYDKSDPSTDFKILMMDGLIEFLEVSSDETPQSVLSPWELVAGRHYEPILTTRDGLWRYRIHDIVVVKGFAPEDGLPVVSYVERQDGQLKLSYGTSTESDLTSAILSAAKLYIGQVIEFVVVIDERDMPLTFGYILEISGEIGKDAHTAPQYALEDHMASNEKYRIGIGAGKARKPTIRLVGKGTFAEFRKLKCEKAKIAISQVKVPVVLYDQPSKEWLLERVIMEL</sequence>
<dbReference type="InterPro" id="IPR055377">
    <property type="entry name" value="GH3_M"/>
</dbReference>
<protein>
    <submittedName>
        <fullName evidence="3">Uncharacterized protein</fullName>
    </submittedName>
</protein>
<reference evidence="3 4" key="1">
    <citation type="submission" date="2016-06" db="EMBL/GenBank/DDBJ databases">
        <title>Comparative genomics of the ectomycorrhizal sister species Rhizopogon vinicolor and Rhizopogon vesiculosus (Basidiomycota: Boletales) reveals a divergence of the mating type B locus.</title>
        <authorList>
            <consortium name="DOE Joint Genome Institute"/>
            <person name="Mujic A.B."/>
            <person name="Kuo A."/>
            <person name="Tritt A."/>
            <person name="Lipzen A."/>
            <person name="Chen C."/>
            <person name="Johnson J."/>
            <person name="Sharma A."/>
            <person name="Barry K."/>
            <person name="Grigoriev I.V."/>
            <person name="Spatafora J.W."/>
        </authorList>
    </citation>
    <scope>NUCLEOTIDE SEQUENCE [LARGE SCALE GENOMIC DNA]</scope>
    <source>
        <strain evidence="3 4">AM-OR11-026</strain>
    </source>
</reference>
<proteinExistence type="predicted"/>
<evidence type="ECO:0000313" key="3">
    <source>
        <dbReference type="EMBL" id="OAX42050.1"/>
    </source>
</evidence>
<dbReference type="InParanoid" id="A0A1B7NAZ6"/>
<evidence type="ECO:0000259" key="1">
    <source>
        <dbReference type="Pfam" id="PF23571"/>
    </source>
</evidence>
<dbReference type="InterPro" id="IPR004993">
    <property type="entry name" value="GH3"/>
</dbReference>
<accession>A0A1B7NAZ6</accession>
<dbReference type="Pfam" id="PF23572">
    <property type="entry name" value="GH3_C"/>
    <property type="match status" value="1"/>
</dbReference>
<keyword evidence="4" id="KW-1185">Reference proteome</keyword>
<organism evidence="3 4">
    <name type="scientific">Rhizopogon vinicolor AM-OR11-026</name>
    <dbReference type="NCBI Taxonomy" id="1314800"/>
    <lineage>
        <taxon>Eukaryota</taxon>
        <taxon>Fungi</taxon>
        <taxon>Dikarya</taxon>
        <taxon>Basidiomycota</taxon>
        <taxon>Agaricomycotina</taxon>
        <taxon>Agaricomycetes</taxon>
        <taxon>Agaricomycetidae</taxon>
        <taxon>Boletales</taxon>
        <taxon>Suillineae</taxon>
        <taxon>Rhizopogonaceae</taxon>
        <taxon>Rhizopogon</taxon>
    </lineage>
</organism>
<dbReference type="EMBL" id="KV448165">
    <property type="protein sequence ID" value="OAX42050.1"/>
    <property type="molecule type" value="Genomic_DNA"/>
</dbReference>
<feature type="domain" description="GH3 C-terminal" evidence="2">
    <location>
        <begin position="455"/>
        <end position="566"/>
    </location>
</feature>
<dbReference type="Proteomes" id="UP000092154">
    <property type="component" value="Unassembled WGS sequence"/>
</dbReference>
<evidence type="ECO:0000313" key="4">
    <source>
        <dbReference type="Proteomes" id="UP000092154"/>
    </source>
</evidence>
<feature type="domain" description="GH3 middle" evidence="1">
    <location>
        <begin position="373"/>
        <end position="427"/>
    </location>
</feature>
<dbReference type="PANTHER" id="PTHR31901">
    <property type="entry name" value="GH3 DOMAIN-CONTAINING PROTEIN"/>
    <property type="match status" value="1"/>
</dbReference>
<dbReference type="OrthoDB" id="10004661at2759"/>
<name>A0A1B7NAZ6_9AGAM</name>
<dbReference type="GO" id="GO:0005737">
    <property type="term" value="C:cytoplasm"/>
    <property type="evidence" value="ECO:0007669"/>
    <property type="project" value="TreeGrafter"/>
</dbReference>
<gene>
    <name evidence="3" type="ORF">K503DRAFT_711388</name>
</gene>
<dbReference type="InterPro" id="IPR055378">
    <property type="entry name" value="GH3_C"/>
</dbReference>
<dbReference type="PANTHER" id="PTHR31901:SF9">
    <property type="entry name" value="GH3 DOMAIN-CONTAINING PROTEIN"/>
    <property type="match status" value="1"/>
</dbReference>
<evidence type="ECO:0000259" key="2">
    <source>
        <dbReference type="Pfam" id="PF23572"/>
    </source>
</evidence>
<dbReference type="GO" id="GO:0016881">
    <property type="term" value="F:acid-amino acid ligase activity"/>
    <property type="evidence" value="ECO:0007669"/>
    <property type="project" value="TreeGrafter"/>
</dbReference>